<dbReference type="AlphaFoldDB" id="D7CU75"/>
<sequence>MRVCARDALMRRFGEHVETTSCTCVPTFADADLAATLLLAAIDNARRPLDTLGKTPLRAAQALGVAASDAGIGAP</sequence>
<organism evidence="1 2">
    <name type="scientific">Truepera radiovictrix (strain DSM 17093 / CIP 108686 / LMG 22925 / RQ-24)</name>
    <dbReference type="NCBI Taxonomy" id="649638"/>
    <lineage>
        <taxon>Bacteria</taxon>
        <taxon>Thermotogati</taxon>
        <taxon>Deinococcota</taxon>
        <taxon>Deinococci</taxon>
        <taxon>Trueperales</taxon>
        <taxon>Trueperaceae</taxon>
        <taxon>Truepera</taxon>
    </lineage>
</organism>
<keyword evidence="2" id="KW-1185">Reference proteome</keyword>
<dbReference type="KEGG" id="tra:Trad_0839"/>
<dbReference type="Proteomes" id="UP000000379">
    <property type="component" value="Chromosome"/>
</dbReference>
<gene>
    <name evidence="1" type="ordered locus">Trad_0839</name>
</gene>
<evidence type="ECO:0000313" key="2">
    <source>
        <dbReference type="Proteomes" id="UP000000379"/>
    </source>
</evidence>
<dbReference type="STRING" id="649638.Trad_0839"/>
<name>D7CU75_TRURR</name>
<proteinExistence type="predicted"/>
<dbReference type="EMBL" id="CP002049">
    <property type="protein sequence ID" value="ADI13973.1"/>
    <property type="molecule type" value="Genomic_DNA"/>
</dbReference>
<dbReference type="HOGENOM" id="CLU_2670044_0_0_0"/>
<protein>
    <submittedName>
        <fullName evidence="1">Zinc-binding alcohol dehydrogenase</fullName>
    </submittedName>
</protein>
<evidence type="ECO:0000313" key="1">
    <source>
        <dbReference type="EMBL" id="ADI13973.1"/>
    </source>
</evidence>
<reference evidence="2" key="1">
    <citation type="submission" date="2010-05" db="EMBL/GenBank/DDBJ databases">
        <title>The complete genome of Truepera radiovictris DSM 17093.</title>
        <authorList>
            <consortium name="US DOE Joint Genome Institute (JGI-PGF)"/>
            <person name="Lucas S."/>
            <person name="Copeland A."/>
            <person name="Lapidus A."/>
            <person name="Glavina del Rio T."/>
            <person name="Dalin E."/>
            <person name="Tice H."/>
            <person name="Bruce D."/>
            <person name="Goodwin L."/>
            <person name="Pitluck S."/>
            <person name="Kyrpides N."/>
            <person name="Mavromatis K."/>
            <person name="Ovchinnikova G."/>
            <person name="Munk A.C."/>
            <person name="Detter J.C."/>
            <person name="Han C."/>
            <person name="Tapia R."/>
            <person name="Land M."/>
            <person name="Hauser L."/>
            <person name="Markowitz V."/>
            <person name="Cheng J.-F."/>
            <person name="Hugenholtz P."/>
            <person name="Woyke T."/>
            <person name="Wu D."/>
            <person name="Tindall B."/>
            <person name="Pomrenke H.G."/>
            <person name="Brambilla E."/>
            <person name="Klenk H.-P."/>
            <person name="Eisen J.A."/>
        </authorList>
    </citation>
    <scope>NUCLEOTIDE SEQUENCE [LARGE SCALE GENOMIC DNA]</scope>
    <source>
        <strain evidence="2">DSM 17093 / CIP 108686 / LMG 22925 / RQ-24</strain>
    </source>
</reference>
<reference evidence="1 2" key="2">
    <citation type="journal article" date="2011" name="Stand. Genomic Sci.">
        <title>Complete genome sequence of Truepera radiovictrix type strain (RQ-24).</title>
        <authorList>
            <person name="Ivanova N."/>
            <person name="Rohde C."/>
            <person name="Munk C."/>
            <person name="Nolan M."/>
            <person name="Lucas S."/>
            <person name="Del Rio T.G."/>
            <person name="Tice H."/>
            <person name="Deshpande S."/>
            <person name="Cheng J.F."/>
            <person name="Tapia R."/>
            <person name="Han C."/>
            <person name="Goodwin L."/>
            <person name="Pitluck S."/>
            <person name="Liolios K."/>
            <person name="Mavromatis K."/>
            <person name="Mikhailova N."/>
            <person name="Pati A."/>
            <person name="Chen A."/>
            <person name="Palaniappan K."/>
            <person name="Land M."/>
            <person name="Hauser L."/>
            <person name="Chang Y.J."/>
            <person name="Jeffries C.D."/>
            <person name="Brambilla E."/>
            <person name="Rohde M."/>
            <person name="Goker M."/>
            <person name="Tindall B.J."/>
            <person name="Woyke T."/>
            <person name="Bristow J."/>
            <person name="Eisen J.A."/>
            <person name="Markowitz V."/>
            <person name="Hugenholtz P."/>
            <person name="Kyrpides N.C."/>
            <person name="Klenk H.P."/>
            <person name="Lapidus A."/>
        </authorList>
    </citation>
    <scope>NUCLEOTIDE SEQUENCE [LARGE SCALE GENOMIC DNA]</scope>
    <source>
        <strain evidence="2">DSM 17093 / CIP 108686 / LMG 22925 / RQ-24</strain>
    </source>
</reference>
<accession>D7CU75</accession>